<organism evidence="15 16">
    <name type="scientific">Esox lucius</name>
    <name type="common">Northern pike</name>
    <dbReference type="NCBI Taxonomy" id="8010"/>
    <lineage>
        <taxon>Eukaryota</taxon>
        <taxon>Metazoa</taxon>
        <taxon>Chordata</taxon>
        <taxon>Craniata</taxon>
        <taxon>Vertebrata</taxon>
        <taxon>Euteleostomi</taxon>
        <taxon>Actinopterygii</taxon>
        <taxon>Neopterygii</taxon>
        <taxon>Teleostei</taxon>
        <taxon>Protacanthopterygii</taxon>
        <taxon>Esociformes</taxon>
        <taxon>Esocidae</taxon>
        <taxon>Esox</taxon>
    </lineage>
</organism>
<dbReference type="GO" id="GO:0032580">
    <property type="term" value="C:Golgi cisterna membrane"/>
    <property type="evidence" value="ECO:0007669"/>
    <property type="project" value="UniProtKB-SubCell"/>
</dbReference>
<evidence type="ECO:0000256" key="5">
    <source>
        <dbReference type="ARBA" id="ARBA00022679"/>
    </source>
</evidence>
<reference evidence="15" key="2">
    <citation type="submission" date="2025-05" db="UniProtKB">
        <authorList>
            <consortium name="Ensembl"/>
        </authorList>
    </citation>
    <scope>IDENTIFICATION</scope>
</reference>
<comment type="subcellular location">
    <subcellularLocation>
        <location evidence="12">Golgi apparatus</location>
        <location evidence="12">Golgi stack membrane</location>
        <topology evidence="12">Single-pass type II membrane protein</topology>
    </subcellularLocation>
    <subcellularLocation>
        <location evidence="1">Membrane</location>
        <topology evidence="1">Single-pass membrane protein</topology>
    </subcellularLocation>
</comment>
<evidence type="ECO:0000256" key="4">
    <source>
        <dbReference type="ARBA" id="ARBA00022676"/>
    </source>
</evidence>
<dbReference type="EC" id="2.4.1.-" evidence="12"/>
<evidence type="ECO:0000256" key="11">
    <source>
        <dbReference type="ARBA" id="ARBA00036481"/>
    </source>
</evidence>
<feature type="transmembrane region" description="Helical" evidence="12">
    <location>
        <begin position="6"/>
        <end position="22"/>
    </location>
</feature>
<evidence type="ECO:0000256" key="8">
    <source>
        <dbReference type="ARBA" id="ARBA00022989"/>
    </source>
</evidence>
<dbReference type="GeneTree" id="ENSGT00940000161618"/>
<dbReference type="PANTHER" id="PTHR11929:SF12">
    <property type="entry name" value="ALPHA-(1,3)-FUCOSYLTRANSFERASE 7"/>
    <property type="match status" value="1"/>
</dbReference>
<dbReference type="Pfam" id="PF17039">
    <property type="entry name" value="Glyco_tran_10_N"/>
    <property type="match status" value="1"/>
</dbReference>
<reference evidence="15 16" key="1">
    <citation type="submission" date="2020-02" db="EMBL/GenBank/DDBJ databases">
        <title>Esox lucius (northern pike) genome, fEsoLuc1, primary haplotype.</title>
        <authorList>
            <person name="Myers G."/>
            <person name="Karagic N."/>
            <person name="Meyer A."/>
            <person name="Pippel M."/>
            <person name="Reichard M."/>
            <person name="Winkler S."/>
            <person name="Tracey A."/>
            <person name="Sims Y."/>
            <person name="Howe K."/>
            <person name="Rhie A."/>
            <person name="Formenti G."/>
            <person name="Durbin R."/>
            <person name="Fedrigo O."/>
            <person name="Jarvis E.D."/>
        </authorList>
    </citation>
    <scope>NUCLEOTIDE SEQUENCE [LARGE SCALE GENOMIC DNA]</scope>
</reference>
<keyword evidence="12" id="KW-0333">Golgi apparatus</keyword>
<dbReference type="Gene3D" id="3.40.50.11660">
    <property type="entry name" value="Glycosyl transferase family 10, C-terminal domain"/>
    <property type="match status" value="1"/>
</dbReference>
<sequence length="344" mass="40137">MTTYISLFLSAIMLFIISFYTFHQRLLVLTRIAVAHLLRPRNLTILLWHWPFGVSYSLGGDVCATEYGIPGCFLSDNASLFHHADAVVFHHHELRTSRSYLPLHLPRPASQRWIWLSLEPPVNNGNLSRYNGLFNWTMTYHRQADVPIPYGKLVPLPPNSSSFMIPKKGDCLVSWVVSNYQPDHERSQVYQGLRKYIPIQVYGRWPRRPLSEQSLLRTIGRCHFYLAFENSVAPDYITEKLWRNAYEAGAVPVVLGPSRADYEALVAPGSFIHVNDFNSTQELAVFLKQLATDRRSYENYFKWRQTHKVKRYTDWRERLCSICVSYYRLPSNKVYYDLDAWAYS</sequence>
<evidence type="ECO:0000256" key="10">
    <source>
        <dbReference type="ARBA" id="ARBA00023180"/>
    </source>
</evidence>
<dbReference type="InterPro" id="IPR038577">
    <property type="entry name" value="GT10-like_C_sf"/>
</dbReference>
<protein>
    <recommendedName>
        <fullName evidence="12">Fucosyltransferase</fullName>
        <ecNumber evidence="12">2.4.1.-</ecNumber>
    </recommendedName>
</protein>
<evidence type="ECO:0000256" key="3">
    <source>
        <dbReference type="ARBA" id="ARBA00008919"/>
    </source>
</evidence>
<comment type="pathway">
    <text evidence="2">Protein modification; protein glycosylation.</text>
</comment>
<dbReference type="GeneID" id="105023324"/>
<evidence type="ECO:0000256" key="9">
    <source>
        <dbReference type="ARBA" id="ARBA00023136"/>
    </source>
</evidence>
<gene>
    <name evidence="15" type="primary">FUT7</name>
</gene>
<dbReference type="InterPro" id="IPR001503">
    <property type="entry name" value="Glyco_trans_10"/>
</dbReference>
<comment type="similarity">
    <text evidence="3 12">Belongs to the glycosyltransferase 10 family.</text>
</comment>
<evidence type="ECO:0000259" key="14">
    <source>
        <dbReference type="Pfam" id="PF17039"/>
    </source>
</evidence>
<evidence type="ECO:0000256" key="1">
    <source>
        <dbReference type="ARBA" id="ARBA00004167"/>
    </source>
</evidence>
<keyword evidence="8 12" id="KW-1133">Transmembrane helix</keyword>
<dbReference type="PANTHER" id="PTHR11929">
    <property type="entry name" value="ALPHA- 1,3 -FUCOSYLTRANSFERASE"/>
    <property type="match status" value="1"/>
</dbReference>
<accession>A0AAY5K3W9</accession>
<name>A0AAY5K3W9_ESOLU</name>
<dbReference type="InterPro" id="IPR031481">
    <property type="entry name" value="Glyco_tran_10_N"/>
</dbReference>
<keyword evidence="7" id="KW-0735">Signal-anchor</keyword>
<dbReference type="Ensembl" id="ENSELUT00000089903.1">
    <property type="protein sequence ID" value="ENSELUP00000091069.1"/>
    <property type="gene ID" value="ENSELUG00000044812.1"/>
</dbReference>
<evidence type="ECO:0000313" key="16">
    <source>
        <dbReference type="Proteomes" id="UP000265140"/>
    </source>
</evidence>
<feature type="domain" description="Fucosyltransferase C-terminal" evidence="13">
    <location>
        <begin position="171"/>
        <end position="341"/>
    </location>
</feature>
<dbReference type="SUPFAM" id="SSF53756">
    <property type="entry name" value="UDP-Glycosyltransferase/glycogen phosphorylase"/>
    <property type="match status" value="1"/>
</dbReference>
<comment type="catalytic activity">
    <reaction evidence="11">
        <text>an N-acetyl-alpha-neuraminyl-(2-&gt;3)-beta-D-galactosyl-(1-&gt;4)-N-acetyl-beta-D-glucosaminyl derivative + GDP-beta-L-fucose = an alpha-Neu5Ac-(2-&gt;3)-beta-D-Gal-(1-&gt;4)-[alpha-L-Fuc-(1-&gt;3)]-beta-D-GlcNAc derivative + GDP + H(+)</text>
        <dbReference type="Rhea" id="RHEA:56076"/>
        <dbReference type="ChEBI" id="CHEBI:15378"/>
        <dbReference type="ChEBI" id="CHEBI:57273"/>
        <dbReference type="ChEBI" id="CHEBI:58189"/>
        <dbReference type="ChEBI" id="CHEBI:136545"/>
        <dbReference type="ChEBI" id="CHEBI:139509"/>
    </reaction>
    <physiologicalReaction direction="left-to-right" evidence="11">
        <dbReference type="Rhea" id="RHEA:56077"/>
    </physiologicalReaction>
</comment>
<keyword evidence="4 12" id="KW-0328">Glycosyltransferase</keyword>
<dbReference type="Ensembl" id="ENSELUT00000088228.1">
    <property type="protein sequence ID" value="ENSELUP00000081112.1"/>
    <property type="gene ID" value="ENSELUG00000044812.1"/>
</dbReference>
<dbReference type="AlphaFoldDB" id="A0AAY5K3W9"/>
<evidence type="ECO:0000256" key="7">
    <source>
        <dbReference type="ARBA" id="ARBA00022968"/>
    </source>
</evidence>
<evidence type="ECO:0000259" key="13">
    <source>
        <dbReference type="Pfam" id="PF00852"/>
    </source>
</evidence>
<keyword evidence="16" id="KW-1185">Reference proteome</keyword>
<dbReference type="InterPro" id="IPR055270">
    <property type="entry name" value="Glyco_tran_10_C"/>
</dbReference>
<keyword evidence="5 12" id="KW-0808">Transferase</keyword>
<keyword evidence="6 12" id="KW-0812">Transmembrane</keyword>
<proteinExistence type="inferred from homology"/>
<dbReference type="RefSeq" id="XP_010890729.2">
    <property type="nucleotide sequence ID" value="XM_010892427.5"/>
</dbReference>
<dbReference type="GO" id="GO:0046920">
    <property type="term" value="F:alpha-(1-&gt;3)-fucosyltransferase activity"/>
    <property type="evidence" value="ECO:0007669"/>
    <property type="project" value="TreeGrafter"/>
</dbReference>
<evidence type="ECO:0000256" key="12">
    <source>
        <dbReference type="RuleBase" id="RU003832"/>
    </source>
</evidence>
<dbReference type="FunFam" id="3.40.50.11660:FF:000001">
    <property type="entry name" value="alpha-(1,3)-fucosyltransferase 9"/>
    <property type="match status" value="1"/>
</dbReference>
<evidence type="ECO:0000313" key="15">
    <source>
        <dbReference type="Ensembl" id="ENSELUP00000081112.1"/>
    </source>
</evidence>
<dbReference type="RefSeq" id="XP_010890730.2">
    <property type="nucleotide sequence ID" value="XM_010892428.5"/>
</dbReference>
<feature type="domain" description="Fucosyltransferase N-terminal" evidence="14">
    <location>
        <begin position="42"/>
        <end position="151"/>
    </location>
</feature>
<dbReference type="Pfam" id="PF00852">
    <property type="entry name" value="Glyco_transf_10"/>
    <property type="match status" value="1"/>
</dbReference>
<evidence type="ECO:0000256" key="6">
    <source>
        <dbReference type="ARBA" id="ARBA00022692"/>
    </source>
</evidence>
<evidence type="ECO:0000256" key="2">
    <source>
        <dbReference type="ARBA" id="ARBA00004922"/>
    </source>
</evidence>
<dbReference type="Ensembl" id="ENSELUT00000109636.1">
    <property type="protein sequence ID" value="ENSELUP00000088556.1"/>
    <property type="gene ID" value="ENSELUG00000044812.1"/>
</dbReference>
<keyword evidence="9 12" id="KW-0472">Membrane</keyword>
<dbReference type="Proteomes" id="UP000265140">
    <property type="component" value="Chromosome 13"/>
</dbReference>
<keyword evidence="10" id="KW-0325">Glycoprotein</keyword>